<evidence type="ECO:0000256" key="6">
    <source>
        <dbReference type="ARBA" id="ARBA00023273"/>
    </source>
</evidence>
<dbReference type="SMART" id="SM00326">
    <property type="entry name" value="SH3"/>
    <property type="match status" value="2"/>
</dbReference>
<dbReference type="InterPro" id="IPR001452">
    <property type="entry name" value="SH3_domain"/>
</dbReference>
<sequence>MSLPYPHTPNVPWTLTHTPPETHPDPVQLNARLTECDQRLTEVRNEYLLTLTAINSHHQHYHSTDLPAIMKNMDGDLYDQIRDQFTLLCHTEIGACQSTESEFARICKDSSQVTREQELQLFLQESSAFTQTSVLPFQKDPNDKVSSLQHNSATPGGESCLDKEARKWATKAAKDYKIITHGERVLQSLERRRKLLIGDTGSGVDQKMEEVKESMRKAQVSRTKAEARLALLASAGVDVEPWVSSAMSQADEEVERERRLSEARLSNGDASPMEDEFEFTDFEDFDENGDTFTDSTSGPGPRRYPFPCKVLYSYQGCQADELSITEGEELQVIEDGDMEDWLKACNAAGQVGYVPERYLQFLWSPTEGTAICRVDGSPQLECSLNSSDSSLGFSSRGQERSLHTVGMARALYQYCGQSAEELSFQEGALIRLLRCGNSDVDDGFWEGELDGRVGVFPSLVVELLGEGEEEDEEEDVEECFSTSTPPPFSPPIPIVRAPVAQQCSSSCPGSWSTHSTPPRDLEDKLQGMPQDMLRLFDRRGDSCSSSHSSPDLSTRRIRPTRAPPLPPSHRYSPVP</sequence>
<evidence type="ECO:0000256" key="1">
    <source>
        <dbReference type="ARBA" id="ARBA00004316"/>
    </source>
</evidence>
<dbReference type="GO" id="GO:0030833">
    <property type="term" value="P:regulation of actin filament polymerization"/>
    <property type="evidence" value="ECO:0007669"/>
    <property type="project" value="TreeGrafter"/>
</dbReference>
<dbReference type="InterPro" id="IPR027267">
    <property type="entry name" value="AH/BAR_dom_sf"/>
</dbReference>
<dbReference type="CDD" id="cd11761">
    <property type="entry name" value="SH3_FCHSD_1"/>
    <property type="match status" value="1"/>
</dbReference>
<dbReference type="Gene3D" id="2.30.30.40">
    <property type="entry name" value="SH3 Domains"/>
    <property type="match status" value="2"/>
</dbReference>
<dbReference type="SUPFAM" id="SSF103657">
    <property type="entry name" value="BAR/IMD domain-like"/>
    <property type="match status" value="1"/>
</dbReference>
<evidence type="ECO:0000259" key="9">
    <source>
        <dbReference type="PROSITE" id="PS50002"/>
    </source>
</evidence>
<feature type="compositionally biased region" description="Polar residues" evidence="8">
    <location>
        <begin position="506"/>
        <end position="516"/>
    </location>
</feature>
<keyword evidence="5" id="KW-0446">Lipid-binding</keyword>
<dbReference type="AlphaFoldDB" id="A0A8T2P8U8"/>
<feature type="domain" description="SH3" evidence="9">
    <location>
        <begin position="403"/>
        <end position="466"/>
    </location>
</feature>
<dbReference type="GO" id="GO:1902905">
    <property type="term" value="P:positive regulation of supramolecular fiber organization"/>
    <property type="evidence" value="ECO:0007669"/>
    <property type="project" value="UniProtKB-ARBA"/>
</dbReference>
<dbReference type="SUPFAM" id="SSF50044">
    <property type="entry name" value="SH3-domain"/>
    <property type="match status" value="2"/>
</dbReference>
<evidence type="ECO:0000313" key="10">
    <source>
        <dbReference type="EMBL" id="KAG9349054.1"/>
    </source>
</evidence>
<dbReference type="FunFam" id="2.30.30.40:FF:000060">
    <property type="entry name" value="FCH and double SH3 domains protein 2"/>
    <property type="match status" value="1"/>
</dbReference>
<feature type="compositionally biased region" description="Polar residues" evidence="8">
    <location>
        <begin position="144"/>
        <end position="154"/>
    </location>
</feature>
<evidence type="ECO:0000256" key="5">
    <source>
        <dbReference type="ARBA" id="ARBA00023121"/>
    </source>
</evidence>
<dbReference type="GO" id="GO:0008289">
    <property type="term" value="F:lipid binding"/>
    <property type="evidence" value="ECO:0007669"/>
    <property type="project" value="UniProtKB-KW"/>
</dbReference>
<name>A0A8T2P8U8_9TELE</name>
<keyword evidence="2 7" id="KW-0728">SH3 domain</keyword>
<dbReference type="EMBL" id="JAFBMS010000010">
    <property type="protein sequence ID" value="KAG9349054.1"/>
    <property type="molecule type" value="Genomic_DNA"/>
</dbReference>
<keyword evidence="11" id="KW-1185">Reference proteome</keyword>
<keyword evidence="4" id="KW-0175">Coiled coil</keyword>
<protein>
    <recommendedName>
        <fullName evidence="9">SH3 domain-containing protein</fullName>
    </recommendedName>
</protein>
<dbReference type="InterPro" id="IPR036028">
    <property type="entry name" value="SH3-like_dom_sf"/>
</dbReference>
<feature type="region of interest" description="Disordered" evidence="8">
    <location>
        <begin position="140"/>
        <end position="160"/>
    </location>
</feature>
<dbReference type="GO" id="GO:0042995">
    <property type="term" value="C:cell projection"/>
    <property type="evidence" value="ECO:0007669"/>
    <property type="project" value="UniProtKB-SubCell"/>
</dbReference>
<dbReference type="OrthoDB" id="10065861at2759"/>
<dbReference type="PANTHER" id="PTHR15735:SF4">
    <property type="entry name" value="F-BAR AND DOUBLE SH3 DOMAINS PROTEIN 1"/>
    <property type="match status" value="1"/>
</dbReference>
<dbReference type="GO" id="GO:0031594">
    <property type="term" value="C:neuromuscular junction"/>
    <property type="evidence" value="ECO:0007669"/>
    <property type="project" value="TreeGrafter"/>
</dbReference>
<evidence type="ECO:0000313" key="11">
    <source>
        <dbReference type="Proteomes" id="UP000824540"/>
    </source>
</evidence>
<keyword evidence="6" id="KW-0966">Cell projection</keyword>
<evidence type="ECO:0000256" key="8">
    <source>
        <dbReference type="SAM" id="MobiDB-lite"/>
    </source>
</evidence>
<organism evidence="10 11">
    <name type="scientific">Albula glossodonta</name>
    <name type="common">roundjaw bonefish</name>
    <dbReference type="NCBI Taxonomy" id="121402"/>
    <lineage>
        <taxon>Eukaryota</taxon>
        <taxon>Metazoa</taxon>
        <taxon>Chordata</taxon>
        <taxon>Craniata</taxon>
        <taxon>Vertebrata</taxon>
        <taxon>Euteleostomi</taxon>
        <taxon>Actinopterygii</taxon>
        <taxon>Neopterygii</taxon>
        <taxon>Teleostei</taxon>
        <taxon>Albuliformes</taxon>
        <taxon>Albulidae</taxon>
        <taxon>Albula</taxon>
    </lineage>
</organism>
<gene>
    <name evidence="10" type="ORF">JZ751_029372</name>
</gene>
<evidence type="ECO:0000256" key="7">
    <source>
        <dbReference type="PROSITE-ProRule" id="PRU00192"/>
    </source>
</evidence>
<feature type="compositionally biased region" description="Low complexity" evidence="8">
    <location>
        <begin position="542"/>
        <end position="552"/>
    </location>
</feature>
<evidence type="ECO:0000256" key="3">
    <source>
        <dbReference type="ARBA" id="ARBA00022553"/>
    </source>
</evidence>
<accession>A0A8T2P8U8</accession>
<dbReference type="PROSITE" id="PS50002">
    <property type="entry name" value="SH3"/>
    <property type="match status" value="2"/>
</dbReference>
<dbReference type="GO" id="GO:0007274">
    <property type="term" value="P:neuromuscular synaptic transmission"/>
    <property type="evidence" value="ECO:0007669"/>
    <property type="project" value="TreeGrafter"/>
</dbReference>
<evidence type="ECO:0000256" key="4">
    <source>
        <dbReference type="ARBA" id="ARBA00023054"/>
    </source>
</evidence>
<dbReference type="InterPro" id="IPR035460">
    <property type="entry name" value="FCHSD_SH3_1"/>
</dbReference>
<reference evidence="10" key="1">
    <citation type="thesis" date="2021" institute="BYU ScholarsArchive" country="Provo, UT, USA">
        <title>Applications of and Algorithms for Genome Assembly and Genomic Analyses with an Emphasis on Marine Teleosts.</title>
        <authorList>
            <person name="Pickett B.D."/>
        </authorList>
    </citation>
    <scope>NUCLEOTIDE SEQUENCE</scope>
    <source>
        <strain evidence="10">HI-2016</strain>
    </source>
</reference>
<feature type="region of interest" description="Disordered" evidence="8">
    <location>
        <begin position="506"/>
        <end position="575"/>
    </location>
</feature>
<proteinExistence type="predicted"/>
<feature type="region of interest" description="Disordered" evidence="8">
    <location>
        <begin position="1"/>
        <end position="23"/>
    </location>
</feature>
<comment type="caution">
    <text evidence="10">The sequence shown here is derived from an EMBL/GenBank/DDBJ whole genome shotgun (WGS) entry which is preliminary data.</text>
</comment>
<dbReference type="Pfam" id="PF14604">
    <property type="entry name" value="SH3_9"/>
    <property type="match status" value="1"/>
</dbReference>
<dbReference type="Proteomes" id="UP000824540">
    <property type="component" value="Unassembled WGS sequence"/>
</dbReference>
<dbReference type="Pfam" id="PF00018">
    <property type="entry name" value="SH3_1"/>
    <property type="match status" value="1"/>
</dbReference>
<keyword evidence="3" id="KW-0597">Phosphoprotein</keyword>
<dbReference type="Gene3D" id="1.20.1270.60">
    <property type="entry name" value="Arfaptin homology (AH) domain/BAR domain"/>
    <property type="match status" value="1"/>
</dbReference>
<comment type="subcellular location">
    <subcellularLocation>
        <location evidence="1">Cell projection</location>
    </subcellularLocation>
</comment>
<evidence type="ECO:0000256" key="2">
    <source>
        <dbReference type="ARBA" id="ARBA00022443"/>
    </source>
</evidence>
<dbReference type="FunFam" id="2.30.30.40:FF:000033">
    <property type="entry name" value="FCH and double SH3 domains protein 2"/>
    <property type="match status" value="1"/>
</dbReference>
<dbReference type="GO" id="GO:0055037">
    <property type="term" value="C:recycling endosome"/>
    <property type="evidence" value="ECO:0007669"/>
    <property type="project" value="TreeGrafter"/>
</dbReference>
<dbReference type="PANTHER" id="PTHR15735">
    <property type="entry name" value="FCH AND DOUBLE SH3 DOMAINS PROTEIN"/>
    <property type="match status" value="1"/>
</dbReference>
<feature type="domain" description="SH3" evidence="9">
    <location>
        <begin position="303"/>
        <end position="364"/>
    </location>
</feature>
<dbReference type="GO" id="GO:0051495">
    <property type="term" value="P:positive regulation of cytoskeleton organization"/>
    <property type="evidence" value="ECO:0007669"/>
    <property type="project" value="UniProtKB-ARBA"/>
</dbReference>